<dbReference type="Proteomes" id="UP000076798">
    <property type="component" value="Unassembled WGS sequence"/>
</dbReference>
<proteinExistence type="predicted"/>
<evidence type="ECO:0000313" key="2">
    <source>
        <dbReference type="Proteomes" id="UP000076798"/>
    </source>
</evidence>
<gene>
    <name evidence="1" type="ORF">SISSUDRAFT_1054567</name>
</gene>
<dbReference type="OrthoDB" id="2209940at2759"/>
<dbReference type="Gene3D" id="3.30.450.150">
    <property type="entry name" value="Haem-degrading domain"/>
    <property type="match status" value="1"/>
</dbReference>
<dbReference type="InterPro" id="IPR038084">
    <property type="entry name" value="PduO/GlcC-like_sf"/>
</dbReference>
<sequence length="172" mass="18781">MSPNKLSDAELTTLILEQEKTLQFPRFTFDDAFTIGSALRANFLKNPAWENRGLVISISTFTGHTLFVTAVGNDAEAVANNWLWVEAKKRVVARFNHSSFYVGRKLAAEGKTPEDAGLHFPEFAPHGGAFPVYIKGSTVAPVAVIIVSGLPQEEDHQLVVDTLTDLIPKMGA</sequence>
<dbReference type="AlphaFoldDB" id="A0A165YF07"/>
<organism evidence="1 2">
    <name type="scientific">Sistotremastrum suecicum HHB10207 ss-3</name>
    <dbReference type="NCBI Taxonomy" id="1314776"/>
    <lineage>
        <taxon>Eukaryota</taxon>
        <taxon>Fungi</taxon>
        <taxon>Dikarya</taxon>
        <taxon>Basidiomycota</taxon>
        <taxon>Agaricomycotina</taxon>
        <taxon>Agaricomycetes</taxon>
        <taxon>Sistotremastrales</taxon>
        <taxon>Sistotremastraceae</taxon>
        <taxon>Sistotremastrum</taxon>
    </lineage>
</organism>
<evidence type="ECO:0000313" key="1">
    <source>
        <dbReference type="EMBL" id="KZT33173.1"/>
    </source>
</evidence>
<protein>
    <submittedName>
        <fullName evidence="1">Uncharacterized protein</fullName>
    </submittedName>
</protein>
<dbReference type="PANTHER" id="PTHR28255:SF1">
    <property type="entry name" value="UPF0303 PROTEIN YBR137W"/>
    <property type="match status" value="1"/>
</dbReference>
<keyword evidence="2" id="KW-1185">Reference proteome</keyword>
<dbReference type="PANTHER" id="PTHR28255">
    <property type="match status" value="1"/>
</dbReference>
<name>A0A165YF07_9AGAM</name>
<accession>A0A165YF07</accession>
<dbReference type="InterPro" id="IPR010371">
    <property type="entry name" value="YBR137W-like"/>
</dbReference>
<dbReference type="InterPro" id="IPR005624">
    <property type="entry name" value="PduO/GlcC-like"/>
</dbReference>
<dbReference type="GO" id="GO:0006620">
    <property type="term" value="P:post-translational protein targeting to endoplasmic reticulum membrane"/>
    <property type="evidence" value="ECO:0007669"/>
    <property type="project" value="TreeGrafter"/>
</dbReference>
<dbReference type="PIRSF" id="PIRSF008757">
    <property type="entry name" value="UCP008757"/>
    <property type="match status" value="1"/>
</dbReference>
<dbReference type="STRING" id="1314776.A0A165YF07"/>
<reference evidence="1 2" key="1">
    <citation type="journal article" date="2016" name="Mol. Biol. Evol.">
        <title>Comparative Genomics of Early-Diverging Mushroom-Forming Fungi Provides Insights into the Origins of Lignocellulose Decay Capabilities.</title>
        <authorList>
            <person name="Nagy L.G."/>
            <person name="Riley R."/>
            <person name="Tritt A."/>
            <person name="Adam C."/>
            <person name="Daum C."/>
            <person name="Floudas D."/>
            <person name="Sun H."/>
            <person name="Yadav J.S."/>
            <person name="Pangilinan J."/>
            <person name="Larsson K.H."/>
            <person name="Matsuura K."/>
            <person name="Barry K."/>
            <person name="Labutti K."/>
            <person name="Kuo R."/>
            <person name="Ohm R.A."/>
            <person name="Bhattacharya S.S."/>
            <person name="Shirouzu T."/>
            <person name="Yoshinaga Y."/>
            <person name="Martin F.M."/>
            <person name="Grigoriev I.V."/>
            <person name="Hibbett D.S."/>
        </authorList>
    </citation>
    <scope>NUCLEOTIDE SEQUENCE [LARGE SCALE GENOMIC DNA]</scope>
    <source>
        <strain evidence="1 2">HHB10207 ss-3</strain>
    </source>
</reference>
<dbReference type="SUPFAM" id="SSF143744">
    <property type="entry name" value="GlcG-like"/>
    <property type="match status" value="1"/>
</dbReference>
<dbReference type="EMBL" id="KV428260">
    <property type="protein sequence ID" value="KZT33173.1"/>
    <property type="molecule type" value="Genomic_DNA"/>
</dbReference>
<dbReference type="Pfam" id="PF03928">
    <property type="entry name" value="HbpS-like"/>
    <property type="match status" value="1"/>
</dbReference>
<dbReference type="GO" id="GO:0072380">
    <property type="term" value="C:TRC complex"/>
    <property type="evidence" value="ECO:0007669"/>
    <property type="project" value="TreeGrafter"/>
</dbReference>